<name>D1AND6_SEBTE</name>
<evidence type="ECO:0000313" key="2">
    <source>
        <dbReference type="Proteomes" id="UP000000845"/>
    </source>
</evidence>
<sequence>MKAIFSLIFTLLTSFSFGEPKDIISSTGKINFELYSCCYTEKKTEVCTTCEDTYIILDNPVTYNKQTYTKLKIENDDYQNKIYDLYDKKVKISGEILSSQNDVLIIKLIRLSSD</sequence>
<dbReference type="HOGENOM" id="CLU_2119412_0_0_0"/>
<dbReference type="KEGG" id="str:Sterm_2896"/>
<dbReference type="EMBL" id="CP001739">
    <property type="protein sequence ID" value="ACZ09740.1"/>
    <property type="molecule type" value="Genomic_DNA"/>
</dbReference>
<reference evidence="1 2" key="2">
    <citation type="journal article" date="2010" name="Stand. Genomic Sci.">
        <title>Complete genome sequence of Sebaldella termitidis type strain (NCTC 11300).</title>
        <authorList>
            <person name="Harmon-Smith M."/>
            <person name="Celia L."/>
            <person name="Chertkov O."/>
            <person name="Lapidus A."/>
            <person name="Copeland A."/>
            <person name="Glavina Del Rio T."/>
            <person name="Nolan M."/>
            <person name="Lucas S."/>
            <person name="Tice H."/>
            <person name="Cheng J.F."/>
            <person name="Han C."/>
            <person name="Detter J.C."/>
            <person name="Bruce D."/>
            <person name="Goodwin L."/>
            <person name="Pitluck S."/>
            <person name="Pati A."/>
            <person name="Liolios K."/>
            <person name="Ivanova N."/>
            <person name="Mavromatis K."/>
            <person name="Mikhailova N."/>
            <person name="Chen A."/>
            <person name="Palaniappan K."/>
            <person name="Land M."/>
            <person name="Hauser L."/>
            <person name="Chang Y.J."/>
            <person name="Jeffries C.D."/>
            <person name="Brettin T."/>
            <person name="Goker M."/>
            <person name="Beck B."/>
            <person name="Bristow J."/>
            <person name="Eisen J.A."/>
            <person name="Markowitz V."/>
            <person name="Hugenholtz P."/>
            <person name="Kyrpides N.C."/>
            <person name="Klenk H.P."/>
            <person name="Chen F."/>
        </authorList>
    </citation>
    <scope>NUCLEOTIDE SEQUENCE [LARGE SCALE GENOMIC DNA]</scope>
    <source>
        <strain evidence="2">ATCC 33386 / NCTC 11300</strain>
    </source>
</reference>
<dbReference type="AlphaFoldDB" id="D1AND6"/>
<evidence type="ECO:0000313" key="1">
    <source>
        <dbReference type="EMBL" id="ACZ09740.1"/>
    </source>
</evidence>
<keyword evidence="2" id="KW-1185">Reference proteome</keyword>
<organism evidence="1 2">
    <name type="scientific">Sebaldella termitidis (strain ATCC 33386 / NCTC 11300)</name>
    <dbReference type="NCBI Taxonomy" id="526218"/>
    <lineage>
        <taxon>Bacteria</taxon>
        <taxon>Fusobacteriati</taxon>
        <taxon>Fusobacteriota</taxon>
        <taxon>Fusobacteriia</taxon>
        <taxon>Fusobacteriales</taxon>
        <taxon>Leptotrichiaceae</taxon>
        <taxon>Sebaldella</taxon>
    </lineage>
</organism>
<dbReference type="STRING" id="526218.Sterm_2896"/>
<dbReference type="Proteomes" id="UP000000845">
    <property type="component" value="Chromosome"/>
</dbReference>
<reference evidence="2" key="1">
    <citation type="submission" date="2009-09" db="EMBL/GenBank/DDBJ databases">
        <title>The complete chromosome of Sebaldella termitidis ATCC 33386.</title>
        <authorList>
            <consortium name="US DOE Joint Genome Institute (JGI-PGF)"/>
            <person name="Lucas S."/>
            <person name="Copeland A."/>
            <person name="Lapidus A."/>
            <person name="Glavina del Rio T."/>
            <person name="Dalin E."/>
            <person name="Tice H."/>
            <person name="Bruce D."/>
            <person name="Goodwin L."/>
            <person name="Pitluck S."/>
            <person name="Kyrpides N."/>
            <person name="Mavromatis K."/>
            <person name="Ivanova N."/>
            <person name="Mikhailova N."/>
            <person name="Sims D."/>
            <person name="Meincke L."/>
            <person name="Brettin T."/>
            <person name="Detter J.C."/>
            <person name="Han C."/>
            <person name="Larimer F."/>
            <person name="Land M."/>
            <person name="Hauser L."/>
            <person name="Markowitz V."/>
            <person name="Cheng J.F."/>
            <person name="Hugenholtz P."/>
            <person name="Woyke T."/>
            <person name="Wu D."/>
            <person name="Eisen J.A."/>
        </authorList>
    </citation>
    <scope>NUCLEOTIDE SEQUENCE [LARGE SCALE GENOMIC DNA]</scope>
    <source>
        <strain evidence="2">ATCC 33386 / NCTC 11300</strain>
    </source>
</reference>
<accession>D1AND6</accession>
<dbReference type="RefSeq" id="WP_012862322.1">
    <property type="nucleotide sequence ID" value="NC_013517.1"/>
</dbReference>
<gene>
    <name evidence="1" type="ordered locus">Sterm_2896</name>
</gene>
<protein>
    <submittedName>
        <fullName evidence="1">Uncharacterized protein</fullName>
    </submittedName>
</protein>
<proteinExistence type="predicted"/>